<dbReference type="SUPFAM" id="SSF51735">
    <property type="entry name" value="NAD(P)-binding Rossmann-fold domains"/>
    <property type="match status" value="1"/>
</dbReference>
<dbReference type="PANTHER" id="PTHR24320:SF285">
    <property type="entry name" value="RETINOL DEHYDROGENASE 14"/>
    <property type="match status" value="1"/>
</dbReference>
<dbReference type="EMBL" id="UZAH01025707">
    <property type="protein sequence ID" value="VDO69091.1"/>
    <property type="molecule type" value="Genomic_DNA"/>
</dbReference>
<dbReference type="AlphaFoldDB" id="A0A183FIC3"/>
<evidence type="ECO:0000313" key="3">
    <source>
        <dbReference type="EMBL" id="VDO69091.1"/>
    </source>
</evidence>
<dbReference type="Gene3D" id="3.40.50.720">
    <property type="entry name" value="NAD(P)-binding Rossmann-like Domain"/>
    <property type="match status" value="1"/>
</dbReference>
<dbReference type="InterPro" id="IPR002347">
    <property type="entry name" value="SDR_fam"/>
</dbReference>
<organism evidence="4 5">
    <name type="scientific">Heligmosomoides polygyrus</name>
    <name type="common">Parasitic roundworm</name>
    <dbReference type="NCBI Taxonomy" id="6339"/>
    <lineage>
        <taxon>Eukaryota</taxon>
        <taxon>Metazoa</taxon>
        <taxon>Ecdysozoa</taxon>
        <taxon>Nematoda</taxon>
        <taxon>Chromadorea</taxon>
        <taxon>Rhabditida</taxon>
        <taxon>Rhabditina</taxon>
        <taxon>Rhabditomorpha</taxon>
        <taxon>Strongyloidea</taxon>
        <taxon>Heligmosomidae</taxon>
        <taxon>Heligmosomoides</taxon>
    </lineage>
</organism>
<keyword evidence="2" id="KW-0560">Oxidoreductase</keyword>
<evidence type="ECO:0000256" key="1">
    <source>
        <dbReference type="ARBA" id="ARBA00006484"/>
    </source>
</evidence>
<dbReference type="OrthoDB" id="191139at2759"/>
<dbReference type="Pfam" id="PF00106">
    <property type="entry name" value="adh_short"/>
    <property type="match status" value="1"/>
</dbReference>
<evidence type="ECO:0000256" key="2">
    <source>
        <dbReference type="ARBA" id="ARBA00023002"/>
    </source>
</evidence>
<protein>
    <submittedName>
        <fullName evidence="5">Retinol dehydrogenase 14</fullName>
    </submittedName>
</protein>
<dbReference type="PRINTS" id="PR00081">
    <property type="entry name" value="GDHRDH"/>
</dbReference>
<dbReference type="WBParaSite" id="HPBE_0000662901-mRNA-1">
    <property type="protein sequence ID" value="HPBE_0000662901-mRNA-1"/>
    <property type="gene ID" value="HPBE_0000662901"/>
</dbReference>
<sequence>MSTESSPDMEGRIVLITGSTSGLGLHTAKNLYLRGATVILTCRDEVRGRAALEAVHSLLVESDEPVSARLHLFTLDLSCYKSILSFCAEIKSNFERIDVLINNAGVMGLSFELSRNGIEMHFATNAFGHFVLVNNLLPLLENGSEGRIVIVSSGLYKGVNSIPTIRQMMGEQDWDYQPRYAYALSKLANCLHAVELARRLSANRCTTKVYAIRPGFVGGTELGRETHWLLRALASPVIWMVSKSLDQAGNIRGQSSFYGLMIYRILQGIESIVHCAVTPNDELSSGALYHCRQEEEYGPMVTEVNWLRE</sequence>
<comment type="similarity">
    <text evidence="1">Belongs to the short-chain dehydrogenases/reductases (SDR) family.</text>
</comment>
<reference evidence="5" key="2">
    <citation type="submission" date="2019-09" db="UniProtKB">
        <authorList>
            <consortium name="WormBaseParasite"/>
        </authorList>
    </citation>
    <scope>IDENTIFICATION</scope>
</reference>
<keyword evidence="4" id="KW-1185">Reference proteome</keyword>
<reference evidence="3 4" key="1">
    <citation type="submission" date="2018-11" db="EMBL/GenBank/DDBJ databases">
        <authorList>
            <consortium name="Pathogen Informatics"/>
        </authorList>
    </citation>
    <scope>NUCLEOTIDE SEQUENCE [LARGE SCALE GENOMIC DNA]</scope>
</reference>
<accession>A0A3P7X5D9</accession>
<name>A0A183FIC3_HELPZ</name>
<evidence type="ECO:0000313" key="5">
    <source>
        <dbReference type="WBParaSite" id="HPBE_0000662901-mRNA-1"/>
    </source>
</evidence>
<proteinExistence type="inferred from homology"/>
<dbReference type="PANTHER" id="PTHR24320">
    <property type="entry name" value="RETINOL DEHYDROGENASE"/>
    <property type="match status" value="1"/>
</dbReference>
<gene>
    <name evidence="3" type="ORF">HPBE_LOCUS6630</name>
</gene>
<evidence type="ECO:0000313" key="4">
    <source>
        <dbReference type="Proteomes" id="UP000050761"/>
    </source>
</evidence>
<dbReference type="GO" id="GO:0016491">
    <property type="term" value="F:oxidoreductase activity"/>
    <property type="evidence" value="ECO:0007669"/>
    <property type="project" value="UniProtKB-KW"/>
</dbReference>
<dbReference type="Proteomes" id="UP000050761">
    <property type="component" value="Unassembled WGS sequence"/>
</dbReference>
<dbReference type="InterPro" id="IPR036291">
    <property type="entry name" value="NAD(P)-bd_dom_sf"/>
</dbReference>
<accession>A0A183FIC3</accession>